<feature type="region of interest" description="Disordered" evidence="1">
    <location>
        <begin position="71"/>
        <end position="91"/>
    </location>
</feature>
<dbReference type="EMBL" id="JBJQND010000004">
    <property type="protein sequence ID" value="KAL3878915.1"/>
    <property type="molecule type" value="Genomic_DNA"/>
</dbReference>
<proteinExistence type="predicted"/>
<evidence type="ECO:0000256" key="1">
    <source>
        <dbReference type="SAM" id="MobiDB-lite"/>
    </source>
</evidence>
<name>A0ABD3WY67_SINWO</name>
<evidence type="ECO:0000313" key="3">
    <source>
        <dbReference type="Proteomes" id="UP001634394"/>
    </source>
</evidence>
<dbReference type="Proteomes" id="UP001634394">
    <property type="component" value="Unassembled WGS sequence"/>
</dbReference>
<evidence type="ECO:0000313" key="2">
    <source>
        <dbReference type="EMBL" id="KAL3878915.1"/>
    </source>
</evidence>
<reference evidence="2 3" key="1">
    <citation type="submission" date="2024-11" db="EMBL/GenBank/DDBJ databases">
        <title>Chromosome-level genome assembly of the freshwater bivalve Anodonta woodiana.</title>
        <authorList>
            <person name="Chen X."/>
        </authorList>
    </citation>
    <scope>NUCLEOTIDE SEQUENCE [LARGE SCALE GENOMIC DNA]</scope>
    <source>
        <strain evidence="2">MN2024</strain>
        <tissue evidence="2">Gills</tissue>
    </source>
</reference>
<dbReference type="AlphaFoldDB" id="A0ABD3WY67"/>
<protein>
    <submittedName>
        <fullName evidence="2">Uncharacterized protein</fullName>
    </submittedName>
</protein>
<feature type="region of interest" description="Disordered" evidence="1">
    <location>
        <begin position="1"/>
        <end position="38"/>
    </location>
</feature>
<comment type="caution">
    <text evidence="2">The sequence shown here is derived from an EMBL/GenBank/DDBJ whole genome shotgun (WGS) entry which is preliminary data.</text>
</comment>
<feature type="compositionally biased region" description="Basic and acidic residues" evidence="1">
    <location>
        <begin position="1"/>
        <end position="23"/>
    </location>
</feature>
<accession>A0ABD3WY67</accession>
<keyword evidence="3" id="KW-1185">Reference proteome</keyword>
<sequence>MVKGLDSERAVECTDKCEDDSKKRVINNSSETADTDQREDIEMGKLSSMNADMLSKLQLADISLQSIKEKSFASREEAEEEPMSFFWEKDI</sequence>
<gene>
    <name evidence="2" type="ORF">ACJMK2_031241</name>
</gene>
<organism evidence="2 3">
    <name type="scientific">Sinanodonta woodiana</name>
    <name type="common">Chinese pond mussel</name>
    <name type="synonym">Anodonta woodiana</name>
    <dbReference type="NCBI Taxonomy" id="1069815"/>
    <lineage>
        <taxon>Eukaryota</taxon>
        <taxon>Metazoa</taxon>
        <taxon>Spiralia</taxon>
        <taxon>Lophotrochozoa</taxon>
        <taxon>Mollusca</taxon>
        <taxon>Bivalvia</taxon>
        <taxon>Autobranchia</taxon>
        <taxon>Heteroconchia</taxon>
        <taxon>Palaeoheterodonta</taxon>
        <taxon>Unionida</taxon>
        <taxon>Unionoidea</taxon>
        <taxon>Unionidae</taxon>
        <taxon>Unioninae</taxon>
        <taxon>Sinanodonta</taxon>
    </lineage>
</organism>